<name>A0A0A9TE55_ARUDO</name>
<dbReference type="AlphaFoldDB" id="A0A0A9TE55"/>
<protein>
    <submittedName>
        <fullName evidence="1">Uncharacterized protein</fullName>
    </submittedName>
</protein>
<proteinExistence type="predicted"/>
<dbReference type="EMBL" id="GBRH01247459">
    <property type="protein sequence ID" value="JAD50436.1"/>
    <property type="molecule type" value="Transcribed_RNA"/>
</dbReference>
<evidence type="ECO:0000313" key="1">
    <source>
        <dbReference type="EMBL" id="JAD50436.1"/>
    </source>
</evidence>
<organism evidence="1">
    <name type="scientific">Arundo donax</name>
    <name type="common">Giant reed</name>
    <name type="synonym">Donax arundinaceus</name>
    <dbReference type="NCBI Taxonomy" id="35708"/>
    <lineage>
        <taxon>Eukaryota</taxon>
        <taxon>Viridiplantae</taxon>
        <taxon>Streptophyta</taxon>
        <taxon>Embryophyta</taxon>
        <taxon>Tracheophyta</taxon>
        <taxon>Spermatophyta</taxon>
        <taxon>Magnoliopsida</taxon>
        <taxon>Liliopsida</taxon>
        <taxon>Poales</taxon>
        <taxon>Poaceae</taxon>
        <taxon>PACMAD clade</taxon>
        <taxon>Arundinoideae</taxon>
        <taxon>Arundineae</taxon>
        <taxon>Arundo</taxon>
    </lineage>
</organism>
<accession>A0A0A9TE55</accession>
<reference evidence="1" key="2">
    <citation type="journal article" date="2015" name="Data Brief">
        <title>Shoot transcriptome of the giant reed, Arundo donax.</title>
        <authorList>
            <person name="Barrero R.A."/>
            <person name="Guerrero F.D."/>
            <person name="Moolhuijzen P."/>
            <person name="Goolsby J.A."/>
            <person name="Tidwell J."/>
            <person name="Bellgard S.E."/>
            <person name="Bellgard M.I."/>
        </authorList>
    </citation>
    <scope>NUCLEOTIDE SEQUENCE</scope>
    <source>
        <tissue evidence="1">Shoot tissue taken approximately 20 cm above the soil surface</tissue>
    </source>
</reference>
<sequence>MWLPDYDIILPRKAGWDDGNG</sequence>
<reference evidence="1" key="1">
    <citation type="submission" date="2014-09" db="EMBL/GenBank/DDBJ databases">
        <authorList>
            <person name="Magalhaes I.L.F."/>
            <person name="Oliveira U."/>
            <person name="Santos F.R."/>
            <person name="Vidigal T.H.D.A."/>
            <person name="Brescovit A.D."/>
            <person name="Santos A.J."/>
        </authorList>
    </citation>
    <scope>NUCLEOTIDE SEQUENCE</scope>
    <source>
        <tissue evidence="1">Shoot tissue taken approximately 20 cm above the soil surface</tissue>
    </source>
</reference>